<evidence type="ECO:0000256" key="3">
    <source>
        <dbReference type="ARBA" id="ARBA00012438"/>
    </source>
</evidence>
<dbReference type="InterPro" id="IPR000014">
    <property type="entry name" value="PAS"/>
</dbReference>
<dbReference type="SUPFAM" id="SSF47226">
    <property type="entry name" value="Histidine-containing phosphotransfer domain, HPT domain"/>
    <property type="match status" value="1"/>
</dbReference>
<evidence type="ECO:0000259" key="14">
    <source>
        <dbReference type="PROSITE" id="PS50109"/>
    </source>
</evidence>
<dbReference type="PANTHER" id="PTHR45339">
    <property type="entry name" value="HYBRID SIGNAL TRANSDUCTION HISTIDINE KINASE J"/>
    <property type="match status" value="1"/>
</dbReference>
<dbReference type="EMBL" id="CP120682">
    <property type="protein sequence ID" value="WKN36544.1"/>
    <property type="molecule type" value="Genomic_DNA"/>
</dbReference>
<keyword evidence="9" id="KW-1133">Transmembrane helix</keyword>
<reference evidence="19" key="1">
    <citation type="journal article" date="2023" name="Comput. Struct. Biotechnol. J.">
        <title>Discovery of a novel marine Bacteroidetes with a rich repertoire of carbohydrate-active enzymes.</title>
        <authorList>
            <person name="Chen B."/>
            <person name="Liu G."/>
            <person name="Chen Q."/>
            <person name="Wang H."/>
            <person name="Liu L."/>
            <person name="Tang K."/>
        </authorList>
    </citation>
    <scope>NUCLEOTIDE SEQUENCE</scope>
    <source>
        <strain evidence="19">TK19036</strain>
    </source>
</reference>
<dbReference type="CDD" id="cd00082">
    <property type="entry name" value="HisKA"/>
    <property type="match status" value="1"/>
</dbReference>
<dbReference type="SMART" id="SM00387">
    <property type="entry name" value="HATPase_c"/>
    <property type="match status" value="1"/>
</dbReference>
<evidence type="ECO:0000256" key="11">
    <source>
        <dbReference type="ARBA" id="ARBA00023136"/>
    </source>
</evidence>
<evidence type="ECO:0000259" key="15">
    <source>
        <dbReference type="PROSITE" id="PS50110"/>
    </source>
</evidence>
<evidence type="ECO:0000259" key="17">
    <source>
        <dbReference type="PROSITE" id="PS50113"/>
    </source>
</evidence>
<feature type="modified residue" description="Phosphohistidine" evidence="12">
    <location>
        <position position="696"/>
    </location>
</feature>
<reference evidence="19" key="2">
    <citation type="journal article" date="2024" name="Antonie Van Leeuwenhoek">
        <title>Roseihalotalea indica gen. nov., sp. nov., a halophilic Bacteroidetes from mesopelagic Southwest Indian Ocean with higher carbohydrate metabolic potential.</title>
        <authorList>
            <person name="Chen B."/>
            <person name="Zhang M."/>
            <person name="Lin D."/>
            <person name="Ye J."/>
            <person name="Tang K."/>
        </authorList>
    </citation>
    <scope>NUCLEOTIDE SEQUENCE</scope>
    <source>
        <strain evidence="19">TK19036</strain>
    </source>
</reference>
<dbReference type="InterPro" id="IPR036641">
    <property type="entry name" value="HPT_dom_sf"/>
</dbReference>
<dbReference type="CDD" id="cd00130">
    <property type="entry name" value="PAS"/>
    <property type="match status" value="1"/>
</dbReference>
<evidence type="ECO:0000256" key="12">
    <source>
        <dbReference type="PROSITE-ProRule" id="PRU00110"/>
    </source>
</evidence>
<organism evidence="19">
    <name type="scientific">Roseihalotalea indica</name>
    <dbReference type="NCBI Taxonomy" id="2867963"/>
    <lineage>
        <taxon>Bacteria</taxon>
        <taxon>Pseudomonadati</taxon>
        <taxon>Bacteroidota</taxon>
        <taxon>Cytophagia</taxon>
        <taxon>Cytophagales</taxon>
        <taxon>Catalimonadaceae</taxon>
        <taxon>Roseihalotalea</taxon>
    </lineage>
</organism>
<keyword evidence="10" id="KW-0902">Two-component regulatory system</keyword>
<dbReference type="NCBIfam" id="TIGR00229">
    <property type="entry name" value="sensory_box"/>
    <property type="match status" value="1"/>
</dbReference>
<keyword evidence="7" id="KW-0547">Nucleotide-binding</keyword>
<dbReference type="InterPro" id="IPR035965">
    <property type="entry name" value="PAS-like_dom_sf"/>
</dbReference>
<evidence type="ECO:0000256" key="7">
    <source>
        <dbReference type="ARBA" id="ARBA00022741"/>
    </source>
</evidence>
<feature type="domain" description="Histidine kinase" evidence="14">
    <location>
        <begin position="243"/>
        <end position="464"/>
    </location>
</feature>
<evidence type="ECO:0000256" key="6">
    <source>
        <dbReference type="ARBA" id="ARBA00022692"/>
    </source>
</evidence>
<dbReference type="PRINTS" id="PR00344">
    <property type="entry name" value="BCTRLSENSOR"/>
</dbReference>
<evidence type="ECO:0000256" key="9">
    <source>
        <dbReference type="ARBA" id="ARBA00022989"/>
    </source>
</evidence>
<dbReference type="AlphaFoldDB" id="A0AA49GML0"/>
<dbReference type="Gene3D" id="3.40.50.2300">
    <property type="match status" value="1"/>
</dbReference>
<dbReference type="EC" id="2.7.13.3" evidence="3"/>
<dbReference type="InterPro" id="IPR005467">
    <property type="entry name" value="His_kinase_dom"/>
</dbReference>
<dbReference type="Pfam" id="PF00512">
    <property type="entry name" value="HisKA"/>
    <property type="match status" value="1"/>
</dbReference>
<evidence type="ECO:0000256" key="10">
    <source>
        <dbReference type="ARBA" id="ARBA00023012"/>
    </source>
</evidence>
<evidence type="ECO:0000259" key="16">
    <source>
        <dbReference type="PROSITE" id="PS50112"/>
    </source>
</evidence>
<evidence type="ECO:0000256" key="2">
    <source>
        <dbReference type="ARBA" id="ARBA00004651"/>
    </source>
</evidence>
<feature type="domain" description="Response regulatory" evidence="15">
    <location>
        <begin position="493"/>
        <end position="611"/>
    </location>
</feature>
<dbReference type="Gene3D" id="1.20.120.160">
    <property type="entry name" value="HPT domain"/>
    <property type="match status" value="1"/>
</dbReference>
<dbReference type="Gene3D" id="3.30.450.20">
    <property type="entry name" value="PAS domain"/>
    <property type="match status" value="2"/>
</dbReference>
<proteinExistence type="predicted"/>
<dbReference type="PROSITE" id="PS50894">
    <property type="entry name" value="HPT"/>
    <property type="match status" value="1"/>
</dbReference>
<feature type="modified residue" description="4-aspartylphosphate" evidence="13">
    <location>
        <position position="542"/>
    </location>
</feature>
<dbReference type="InterPro" id="IPR001789">
    <property type="entry name" value="Sig_transdc_resp-reg_receiver"/>
</dbReference>
<feature type="domain" description="HPt" evidence="18">
    <location>
        <begin position="657"/>
        <end position="754"/>
    </location>
</feature>
<dbReference type="PROSITE" id="PS50112">
    <property type="entry name" value="PAS"/>
    <property type="match status" value="1"/>
</dbReference>
<dbReference type="GO" id="GO:0005524">
    <property type="term" value="F:ATP binding"/>
    <property type="evidence" value="ECO:0007669"/>
    <property type="project" value="UniProtKB-KW"/>
</dbReference>
<evidence type="ECO:0000256" key="4">
    <source>
        <dbReference type="ARBA" id="ARBA00022475"/>
    </source>
</evidence>
<evidence type="ECO:0000256" key="1">
    <source>
        <dbReference type="ARBA" id="ARBA00000085"/>
    </source>
</evidence>
<dbReference type="GO" id="GO:0005886">
    <property type="term" value="C:plasma membrane"/>
    <property type="evidence" value="ECO:0007669"/>
    <property type="project" value="UniProtKB-SubCell"/>
</dbReference>
<comment type="subcellular location">
    <subcellularLocation>
        <location evidence="2">Cell membrane</location>
        <topology evidence="2">Multi-pass membrane protein</topology>
    </subcellularLocation>
</comment>
<sequence length="754" mass="85310">MSQLNEKAFLEYILDQLNDAVQVTNKAGELIYINQRACQQIGLSKKELLHQKIQNIEPDFQQDNAWEHFVDEVKKKGFILRESQSTRPDGSRFRIESSVRYFRMNGTGYIISVIRDISARKREQQFFKKILDELPLSITVTSRDGNHYFQNHFNALHASGNHLSTLQDLSAFELITPDKSITKEETFTDSDGNEQWFETTHKAFSDETVEQGFLTIKVDITQRKQDAEELLKAKKAKEQFLANMSHEIRTPVNGITGMLNLMLDTPLSAEQKKYLTSVNEATRNLRAIIDDILDISAIESGKLTMERISFRPDYQIQSAINSFRLQAEEKGLVLRHTLGTDAETIVVGDPLRLNQILLNLIGNALKFTYEGEITVSANVRQKSANEVWIDYSVSDTGIGIAKEKLSVIFDSFQQAEESTSRQFGGTGLGLAICKQLTELQGGTIKVQSKLETGTTFLVSIPYPLSQKIDLKPHHLKRQKEDHTIRFKALAGIRILLVEDNNINSIYAKNILKKLKCQVDHAENGLIALEKIRKNTYDAILMDVQMPVMDGFETTQTLRAKFSPPKSKIPVIALTANAILGDRERCLEMGMDHYIVKPFEPEQLYEILSECLPDQKNIQSIANSKEIENMNREVSSPHSSDSKSVLDLDFLTSICDGDQEFMDTMIKGFIEDVPPSLGNLKQFIAEARWLDASKAAHQLKPSMQFMGLHETLENVRFIEISCKEEKHLSELSSMVLAVEKIVDAAIKELKAIDNS</sequence>
<dbReference type="SUPFAM" id="SSF47384">
    <property type="entry name" value="Homodimeric domain of signal transducing histidine kinase"/>
    <property type="match status" value="1"/>
</dbReference>
<protein>
    <recommendedName>
        <fullName evidence="3">histidine kinase</fullName>
        <ecNumber evidence="3">2.7.13.3</ecNumber>
    </recommendedName>
</protein>
<evidence type="ECO:0000259" key="18">
    <source>
        <dbReference type="PROSITE" id="PS50894"/>
    </source>
</evidence>
<evidence type="ECO:0000256" key="5">
    <source>
        <dbReference type="ARBA" id="ARBA00022553"/>
    </source>
</evidence>
<dbReference type="InterPro" id="IPR003661">
    <property type="entry name" value="HisK_dim/P_dom"/>
</dbReference>
<dbReference type="PROSITE" id="PS50110">
    <property type="entry name" value="RESPONSE_REGULATORY"/>
    <property type="match status" value="1"/>
</dbReference>
<feature type="domain" description="PAC" evidence="17">
    <location>
        <begin position="181"/>
        <end position="232"/>
    </location>
</feature>
<dbReference type="InterPro" id="IPR011006">
    <property type="entry name" value="CheY-like_superfamily"/>
</dbReference>
<dbReference type="SUPFAM" id="SSF55874">
    <property type="entry name" value="ATPase domain of HSP90 chaperone/DNA topoisomerase II/histidine kinase"/>
    <property type="match status" value="1"/>
</dbReference>
<keyword evidence="4" id="KW-1003">Cell membrane</keyword>
<dbReference type="PANTHER" id="PTHR45339:SF1">
    <property type="entry name" value="HYBRID SIGNAL TRANSDUCTION HISTIDINE KINASE J"/>
    <property type="match status" value="1"/>
</dbReference>
<dbReference type="CDD" id="cd17546">
    <property type="entry name" value="REC_hyHK_CKI1_RcsC-like"/>
    <property type="match status" value="1"/>
</dbReference>
<evidence type="ECO:0000256" key="13">
    <source>
        <dbReference type="PROSITE-ProRule" id="PRU00169"/>
    </source>
</evidence>
<evidence type="ECO:0000256" key="8">
    <source>
        <dbReference type="ARBA" id="ARBA00022840"/>
    </source>
</evidence>
<dbReference type="InterPro" id="IPR036097">
    <property type="entry name" value="HisK_dim/P_sf"/>
</dbReference>
<dbReference type="Pfam" id="PF00072">
    <property type="entry name" value="Response_reg"/>
    <property type="match status" value="1"/>
</dbReference>
<dbReference type="SMART" id="SM00448">
    <property type="entry name" value="REC"/>
    <property type="match status" value="1"/>
</dbReference>
<dbReference type="InterPro" id="IPR036890">
    <property type="entry name" value="HATPase_C_sf"/>
</dbReference>
<keyword evidence="11" id="KW-0472">Membrane</keyword>
<dbReference type="SUPFAM" id="SSF52172">
    <property type="entry name" value="CheY-like"/>
    <property type="match status" value="1"/>
</dbReference>
<dbReference type="Gene3D" id="3.30.565.10">
    <property type="entry name" value="Histidine kinase-like ATPase, C-terminal domain"/>
    <property type="match status" value="1"/>
</dbReference>
<dbReference type="Pfam" id="PF02518">
    <property type="entry name" value="HATPase_c"/>
    <property type="match status" value="1"/>
</dbReference>
<dbReference type="PROSITE" id="PS50113">
    <property type="entry name" value="PAC"/>
    <property type="match status" value="1"/>
</dbReference>
<keyword evidence="6" id="KW-0812">Transmembrane</keyword>
<dbReference type="InterPro" id="IPR003594">
    <property type="entry name" value="HATPase_dom"/>
</dbReference>
<dbReference type="InterPro" id="IPR000700">
    <property type="entry name" value="PAS-assoc_C"/>
</dbReference>
<dbReference type="PROSITE" id="PS50109">
    <property type="entry name" value="HIS_KIN"/>
    <property type="match status" value="1"/>
</dbReference>
<dbReference type="Gene3D" id="1.10.287.130">
    <property type="match status" value="1"/>
</dbReference>
<dbReference type="SMART" id="SM00388">
    <property type="entry name" value="HisKA"/>
    <property type="match status" value="1"/>
</dbReference>
<keyword evidence="8 19" id="KW-0067">ATP-binding</keyword>
<evidence type="ECO:0000313" key="19">
    <source>
        <dbReference type="EMBL" id="WKN36544.1"/>
    </source>
</evidence>
<dbReference type="InterPro" id="IPR004358">
    <property type="entry name" value="Sig_transdc_His_kin-like_C"/>
</dbReference>
<dbReference type="GO" id="GO:0000155">
    <property type="term" value="F:phosphorelay sensor kinase activity"/>
    <property type="evidence" value="ECO:0007669"/>
    <property type="project" value="InterPro"/>
</dbReference>
<dbReference type="FunFam" id="3.30.565.10:FF:000010">
    <property type="entry name" value="Sensor histidine kinase RcsC"/>
    <property type="match status" value="1"/>
</dbReference>
<dbReference type="Pfam" id="PF13426">
    <property type="entry name" value="PAS_9"/>
    <property type="match status" value="1"/>
</dbReference>
<dbReference type="InterPro" id="IPR008207">
    <property type="entry name" value="Sig_transdc_His_kin_Hpt_dom"/>
</dbReference>
<keyword evidence="5 13" id="KW-0597">Phosphoprotein</keyword>
<accession>A0AA49GML0</accession>
<dbReference type="CDD" id="cd16922">
    <property type="entry name" value="HATPase_EvgS-ArcB-TorS-like"/>
    <property type="match status" value="1"/>
</dbReference>
<feature type="domain" description="PAS" evidence="16">
    <location>
        <begin position="6"/>
        <end position="59"/>
    </location>
</feature>
<dbReference type="SMART" id="SM00091">
    <property type="entry name" value="PAS"/>
    <property type="match status" value="1"/>
</dbReference>
<gene>
    <name evidence="19" type="ORF">K4G66_29720</name>
</gene>
<name>A0AA49GML0_9BACT</name>
<comment type="catalytic activity">
    <reaction evidence="1">
        <text>ATP + protein L-histidine = ADP + protein N-phospho-L-histidine.</text>
        <dbReference type="EC" id="2.7.13.3"/>
    </reaction>
</comment>
<dbReference type="SUPFAM" id="SSF55785">
    <property type="entry name" value="PYP-like sensor domain (PAS domain)"/>
    <property type="match status" value="2"/>
</dbReference>